<protein>
    <submittedName>
        <fullName evidence="4">Diguanylate cyclase (GGDEF) domain-containing protein</fullName>
    </submittedName>
</protein>
<dbReference type="SUPFAM" id="SSF141868">
    <property type="entry name" value="EAL domain-like"/>
    <property type="match status" value="1"/>
</dbReference>
<dbReference type="InterPro" id="IPR029787">
    <property type="entry name" value="Nucleotide_cyclase"/>
</dbReference>
<sequence length="895" mass="95899">MPVGWGTPVGPRWWLALTAGLAVVLLLSAVLGGGTISEVAFLLGMVTVSAVAWSGVRRRRLHRQAAVCLATGISLFGFADVVRQVVALPGFSAVDLIYLAAYLSIAVGIRLLLTGESGTGRSRGGLVDAAVAFVVLAYLEWELVLGAGAGGQAPHTAPAIWALHTMLDACIVAGSVRLWLARPALRQLAGWMGLTASVWFAVDLTYLRSGATVPAWIFAAWLLADACLAVVIRALPRVAATPVHQEQAKVTLPRMAFVLTPVLIPPSFELAAYVSGRDISPVPGILATVALLGLVFTRAAYLLRDREAFRRRLHSQARFFSALAANSSDAVVLLDADGRFLPGPEEPQQQDLQLMPLLRGGDGLRTALVQNHAETRALVARARRVPGVVVTGQLSSRDESGRPTWFSVRVVDLLDDPDVAAVLVTGDDVTARTVAEQELMHRSLYDELTGLANRALFDDRVALALRRRERSGTAPAVLSIDLDGFRDVNESLGYDYADRLLCAVADRLRAVVRSEDTVARLGADEFGVLIEGGGSPLAEAETVSARVQEALAEPFALDGHQVAVSAGFGLAVADLDVADLDAAAAMVLRDADIALHRAKAAGRGRMVVFDPEMRATELHRVRLEADLAQALERGELHLVFQPVVDLATERLIGFEALLRWTHPTLGPVPPDAFIPVAEATGLIRELGHWVLEQACHTAAAWQRTYPQAQPLAISVNVSGRQLADADLGRFVADVLADSGLPPCSLVLELTETALVDDPARAAADLGRLRALGVRLAVDDFGTGYSSLAYLGQFPVDILKIDRSFVAAITDIEHRSPLVRGMLELARNLGLETVAEGVESAVQRDRLRAEGCDRAQGYLFSRPLDSTEAELQLVNLTGRRRRSTGRTGTGLDSRAR</sequence>
<feature type="transmembrane region" description="Helical" evidence="1">
    <location>
        <begin position="39"/>
        <end position="56"/>
    </location>
</feature>
<keyword evidence="5" id="KW-1185">Reference proteome</keyword>
<feature type="transmembrane region" description="Helical" evidence="1">
    <location>
        <begin position="161"/>
        <end position="181"/>
    </location>
</feature>
<dbReference type="InterPro" id="IPR052155">
    <property type="entry name" value="Biofilm_reg_signaling"/>
</dbReference>
<organism evidence="4 5">
    <name type="scientific">Geodermatophilus ruber</name>
    <dbReference type="NCBI Taxonomy" id="504800"/>
    <lineage>
        <taxon>Bacteria</taxon>
        <taxon>Bacillati</taxon>
        <taxon>Actinomycetota</taxon>
        <taxon>Actinomycetes</taxon>
        <taxon>Geodermatophilales</taxon>
        <taxon>Geodermatophilaceae</taxon>
        <taxon>Geodermatophilus</taxon>
    </lineage>
</organism>
<feature type="transmembrane region" description="Helical" evidence="1">
    <location>
        <begin position="282"/>
        <end position="303"/>
    </location>
</feature>
<dbReference type="PROSITE" id="PS50883">
    <property type="entry name" value="EAL"/>
    <property type="match status" value="1"/>
</dbReference>
<name>A0A1I4JAN5_9ACTN</name>
<dbReference type="Pfam" id="PF00563">
    <property type="entry name" value="EAL"/>
    <property type="match status" value="1"/>
</dbReference>
<dbReference type="STRING" id="504800.SAMN04488085_114112"/>
<evidence type="ECO:0000256" key="1">
    <source>
        <dbReference type="SAM" id="Phobius"/>
    </source>
</evidence>
<dbReference type="InterPro" id="IPR001633">
    <property type="entry name" value="EAL_dom"/>
</dbReference>
<gene>
    <name evidence="4" type="ORF">SAMN04488085_114112</name>
</gene>
<dbReference type="Gene3D" id="3.20.20.450">
    <property type="entry name" value="EAL domain"/>
    <property type="match status" value="1"/>
</dbReference>
<dbReference type="OrthoDB" id="23692at2"/>
<feature type="transmembrane region" description="Helical" evidence="1">
    <location>
        <begin position="125"/>
        <end position="141"/>
    </location>
</feature>
<feature type="transmembrane region" description="Helical" evidence="1">
    <location>
        <begin position="188"/>
        <end position="207"/>
    </location>
</feature>
<dbReference type="Pfam" id="PF00990">
    <property type="entry name" value="GGDEF"/>
    <property type="match status" value="1"/>
</dbReference>
<dbReference type="Gene3D" id="3.30.70.270">
    <property type="match status" value="1"/>
</dbReference>
<dbReference type="EMBL" id="FOSW01000014">
    <property type="protein sequence ID" value="SFL63253.1"/>
    <property type="molecule type" value="Genomic_DNA"/>
</dbReference>
<evidence type="ECO:0000313" key="5">
    <source>
        <dbReference type="Proteomes" id="UP000199152"/>
    </source>
</evidence>
<dbReference type="Gene3D" id="3.30.450.20">
    <property type="entry name" value="PAS domain"/>
    <property type="match status" value="1"/>
</dbReference>
<feature type="transmembrane region" description="Helical" evidence="1">
    <location>
        <begin position="12"/>
        <end position="33"/>
    </location>
</feature>
<keyword evidence="1" id="KW-1133">Transmembrane helix</keyword>
<accession>A0A1I4JAN5</accession>
<feature type="transmembrane region" description="Helical" evidence="1">
    <location>
        <begin position="213"/>
        <end position="235"/>
    </location>
</feature>
<evidence type="ECO:0000259" key="3">
    <source>
        <dbReference type="PROSITE" id="PS50887"/>
    </source>
</evidence>
<dbReference type="PROSITE" id="PS50887">
    <property type="entry name" value="GGDEF"/>
    <property type="match status" value="1"/>
</dbReference>
<dbReference type="PANTHER" id="PTHR44757:SF2">
    <property type="entry name" value="BIOFILM ARCHITECTURE MAINTENANCE PROTEIN MBAA"/>
    <property type="match status" value="1"/>
</dbReference>
<feature type="domain" description="GGDEF" evidence="3">
    <location>
        <begin position="473"/>
        <end position="611"/>
    </location>
</feature>
<dbReference type="InterPro" id="IPR043128">
    <property type="entry name" value="Rev_trsase/Diguanyl_cyclase"/>
</dbReference>
<dbReference type="PANTHER" id="PTHR44757">
    <property type="entry name" value="DIGUANYLATE CYCLASE DGCP"/>
    <property type="match status" value="1"/>
</dbReference>
<feature type="transmembrane region" description="Helical" evidence="1">
    <location>
        <begin position="96"/>
        <end position="113"/>
    </location>
</feature>
<evidence type="ECO:0000313" key="4">
    <source>
        <dbReference type="EMBL" id="SFL63253.1"/>
    </source>
</evidence>
<dbReference type="SMART" id="SM00267">
    <property type="entry name" value="GGDEF"/>
    <property type="match status" value="1"/>
</dbReference>
<evidence type="ECO:0000259" key="2">
    <source>
        <dbReference type="PROSITE" id="PS50883"/>
    </source>
</evidence>
<dbReference type="InParanoid" id="A0A1I4JAN5"/>
<keyword evidence="1" id="KW-0472">Membrane</keyword>
<feature type="domain" description="EAL" evidence="2">
    <location>
        <begin position="620"/>
        <end position="876"/>
    </location>
</feature>
<dbReference type="InterPro" id="IPR035919">
    <property type="entry name" value="EAL_sf"/>
</dbReference>
<reference evidence="4 5" key="1">
    <citation type="submission" date="2016-10" db="EMBL/GenBank/DDBJ databases">
        <authorList>
            <person name="de Groot N.N."/>
        </authorList>
    </citation>
    <scope>NUCLEOTIDE SEQUENCE [LARGE SCALE GENOMIC DNA]</scope>
    <source>
        <strain evidence="4 5">DSM 45317</strain>
    </source>
</reference>
<dbReference type="CDD" id="cd01949">
    <property type="entry name" value="GGDEF"/>
    <property type="match status" value="1"/>
</dbReference>
<feature type="transmembrane region" description="Helical" evidence="1">
    <location>
        <begin position="68"/>
        <end position="90"/>
    </location>
</feature>
<dbReference type="NCBIfam" id="TIGR00254">
    <property type="entry name" value="GGDEF"/>
    <property type="match status" value="1"/>
</dbReference>
<dbReference type="CDD" id="cd01948">
    <property type="entry name" value="EAL"/>
    <property type="match status" value="1"/>
</dbReference>
<keyword evidence="1" id="KW-0812">Transmembrane</keyword>
<proteinExistence type="predicted"/>
<dbReference type="SMART" id="SM00052">
    <property type="entry name" value="EAL"/>
    <property type="match status" value="1"/>
</dbReference>
<dbReference type="AlphaFoldDB" id="A0A1I4JAN5"/>
<dbReference type="InterPro" id="IPR000160">
    <property type="entry name" value="GGDEF_dom"/>
</dbReference>
<dbReference type="SUPFAM" id="SSF55073">
    <property type="entry name" value="Nucleotide cyclase"/>
    <property type="match status" value="1"/>
</dbReference>
<dbReference type="Proteomes" id="UP000199152">
    <property type="component" value="Unassembled WGS sequence"/>
</dbReference>